<comment type="caution">
    <text evidence="9">The sequence shown here is derived from an EMBL/GenBank/DDBJ whole genome shotgun (WGS) entry which is preliminary data.</text>
</comment>
<sequence length="84" mass="8931">MGYSNLDLLGVVFQEAIILAICGYFPGCLISIGLYGITRNATSLPLIMPIDRVIQIFVLTIVMCVVSGAIASSKLRSADPADIL</sequence>
<organism evidence="9 10">
    <name type="scientific">Brunnivagina elsteri CCALA 953</name>
    <dbReference type="NCBI Taxonomy" id="987040"/>
    <lineage>
        <taxon>Bacteria</taxon>
        <taxon>Bacillati</taxon>
        <taxon>Cyanobacteriota</taxon>
        <taxon>Cyanophyceae</taxon>
        <taxon>Nostocales</taxon>
        <taxon>Calotrichaceae</taxon>
        <taxon>Brunnivagina</taxon>
    </lineage>
</organism>
<dbReference type="RefSeq" id="WP_095720348.1">
    <property type="nucleotide sequence ID" value="NZ_NTFS01000021.1"/>
</dbReference>
<evidence type="ECO:0000313" key="9">
    <source>
        <dbReference type="EMBL" id="PAX60129.1"/>
    </source>
</evidence>
<keyword evidence="6 7" id="KW-0472">Membrane</keyword>
<evidence type="ECO:0000256" key="3">
    <source>
        <dbReference type="ARBA" id="ARBA00022475"/>
    </source>
</evidence>
<dbReference type="Proteomes" id="UP000218238">
    <property type="component" value="Unassembled WGS sequence"/>
</dbReference>
<comment type="subcellular location">
    <subcellularLocation>
        <location evidence="1">Cell membrane</location>
        <topology evidence="1">Multi-pass membrane protein</topology>
    </subcellularLocation>
</comment>
<gene>
    <name evidence="9" type="ORF">CK510_03380</name>
</gene>
<dbReference type="InterPro" id="IPR051125">
    <property type="entry name" value="ABC-4/HrtB_transporter"/>
</dbReference>
<dbReference type="GO" id="GO:0005886">
    <property type="term" value="C:plasma membrane"/>
    <property type="evidence" value="ECO:0007669"/>
    <property type="project" value="UniProtKB-SubCell"/>
</dbReference>
<evidence type="ECO:0000256" key="6">
    <source>
        <dbReference type="ARBA" id="ARBA00023136"/>
    </source>
</evidence>
<dbReference type="PANTHER" id="PTHR43738:SF1">
    <property type="entry name" value="HEMIN TRANSPORT SYSTEM PERMEASE PROTEIN HRTB-RELATED"/>
    <property type="match status" value="1"/>
</dbReference>
<name>A0A2A2TNS3_9CYAN</name>
<dbReference type="InterPro" id="IPR003838">
    <property type="entry name" value="ABC3_permease_C"/>
</dbReference>
<feature type="transmembrane region" description="Helical" evidence="7">
    <location>
        <begin position="50"/>
        <end position="71"/>
    </location>
</feature>
<evidence type="ECO:0000256" key="7">
    <source>
        <dbReference type="SAM" id="Phobius"/>
    </source>
</evidence>
<evidence type="ECO:0000256" key="4">
    <source>
        <dbReference type="ARBA" id="ARBA00022692"/>
    </source>
</evidence>
<dbReference type="AlphaFoldDB" id="A0A2A2TNS3"/>
<evidence type="ECO:0000256" key="2">
    <source>
        <dbReference type="ARBA" id="ARBA00022448"/>
    </source>
</evidence>
<evidence type="ECO:0000256" key="1">
    <source>
        <dbReference type="ARBA" id="ARBA00004651"/>
    </source>
</evidence>
<evidence type="ECO:0000259" key="8">
    <source>
        <dbReference type="Pfam" id="PF02687"/>
    </source>
</evidence>
<keyword evidence="5 7" id="KW-1133">Transmembrane helix</keyword>
<evidence type="ECO:0000313" key="10">
    <source>
        <dbReference type="Proteomes" id="UP000218238"/>
    </source>
</evidence>
<feature type="domain" description="ABC3 transporter permease C-terminal" evidence="8">
    <location>
        <begin position="1"/>
        <end position="80"/>
    </location>
</feature>
<keyword evidence="3" id="KW-1003">Cell membrane</keyword>
<keyword evidence="4 7" id="KW-0812">Transmembrane</keyword>
<protein>
    <recommendedName>
        <fullName evidence="8">ABC3 transporter permease C-terminal domain-containing protein</fullName>
    </recommendedName>
</protein>
<feature type="transmembrane region" description="Helical" evidence="7">
    <location>
        <begin position="16"/>
        <end position="38"/>
    </location>
</feature>
<dbReference type="Pfam" id="PF02687">
    <property type="entry name" value="FtsX"/>
    <property type="match status" value="1"/>
</dbReference>
<dbReference type="EMBL" id="NTFS01000021">
    <property type="protein sequence ID" value="PAX60129.1"/>
    <property type="molecule type" value="Genomic_DNA"/>
</dbReference>
<reference evidence="9 10" key="1">
    <citation type="submission" date="2017-08" db="EMBL/GenBank/DDBJ databases">
        <title>Draft genome sequence of filamentous cyanobacterium Calothrix elsteri CCALA 953.</title>
        <authorList>
            <person name="Gagunashvili A.N."/>
            <person name="Elster J."/>
            <person name="Andresson O.S."/>
        </authorList>
    </citation>
    <scope>NUCLEOTIDE SEQUENCE [LARGE SCALE GENOMIC DNA]</scope>
    <source>
        <strain evidence="9 10">CCALA 953</strain>
    </source>
</reference>
<keyword evidence="2" id="KW-0813">Transport</keyword>
<proteinExistence type="predicted"/>
<keyword evidence="10" id="KW-1185">Reference proteome</keyword>
<evidence type="ECO:0000256" key="5">
    <source>
        <dbReference type="ARBA" id="ARBA00022989"/>
    </source>
</evidence>
<dbReference type="PANTHER" id="PTHR43738">
    <property type="entry name" value="ABC TRANSPORTER, MEMBRANE PROTEIN"/>
    <property type="match status" value="1"/>
</dbReference>
<accession>A0A2A2TNS3</accession>